<dbReference type="AlphaFoldDB" id="A0A6P8RJD2"/>
<feature type="compositionally biased region" description="Low complexity" evidence="5">
    <location>
        <begin position="319"/>
        <end position="337"/>
    </location>
</feature>
<feature type="compositionally biased region" description="Low complexity" evidence="5">
    <location>
        <begin position="702"/>
        <end position="715"/>
    </location>
</feature>
<keyword evidence="4" id="KW-0175">Coiled coil</keyword>
<evidence type="ECO:0000259" key="6">
    <source>
        <dbReference type="Pfam" id="PF13639"/>
    </source>
</evidence>
<dbReference type="PANTHER" id="PTHR14609">
    <property type="entry name" value="RING FINGER PROTEIN 219"/>
    <property type="match status" value="1"/>
</dbReference>
<proteinExistence type="predicted"/>
<feature type="compositionally biased region" description="Polar residues" evidence="5">
    <location>
        <begin position="682"/>
        <end position="694"/>
    </location>
</feature>
<accession>A0A6P8RJD2</accession>
<evidence type="ECO:0000256" key="5">
    <source>
        <dbReference type="SAM" id="MobiDB-lite"/>
    </source>
</evidence>
<dbReference type="GO" id="GO:0008270">
    <property type="term" value="F:zinc ion binding"/>
    <property type="evidence" value="ECO:0007669"/>
    <property type="project" value="UniProtKB-KW"/>
</dbReference>
<dbReference type="GO" id="GO:0006275">
    <property type="term" value="P:regulation of DNA replication"/>
    <property type="evidence" value="ECO:0007669"/>
    <property type="project" value="InterPro"/>
</dbReference>
<reference evidence="8" key="1">
    <citation type="submission" date="2025-08" db="UniProtKB">
        <authorList>
            <consortium name="RefSeq"/>
        </authorList>
    </citation>
    <scope>IDENTIFICATION</scope>
</reference>
<name>A0A6P8RJD2_GEOSA</name>
<dbReference type="InterPro" id="IPR013083">
    <property type="entry name" value="Znf_RING/FYVE/PHD"/>
</dbReference>
<dbReference type="InterPro" id="IPR039209">
    <property type="entry name" value="OBI1"/>
</dbReference>
<gene>
    <name evidence="8" type="primary">OBI1</name>
</gene>
<sequence length="715" mass="80237">MPWGVSTFALWSGSRQESNAGNRYLVVRQPVICVNHHVFCFTCIEVWLKNNSQCPVCRIPITPDNPCKEIIGGTGENECIISHPIRKHLRKTRLELLHKEYEDEIESLEREVDDLKGKNLSLESQMSIVLDPVNLTEKGKRAEAENTRESKCDFETLEELNKKLQAANDMSIKLKEDVEKLKEANKKLRIENSAFVRENLRLKAEVDSRSPQKFGRFTVAALQSKIDQYERETSRLKKALERSDKYIEELESQVTQLRRTTGEKPSINSTCKASVVTEDQGSEVSQDASLLNNSEGTILTASQNSDHPENPPSISIMQDNSLYSDSSSLESSNGSHGSMDKEHFSDHQETVLTTTGTATSVCLEKEWEDKMKDYTPCKDKGFCEVPSPDTPSVSFSSLCLNPTAHKNNPLGKPSTYLRKLMFEDPHSEENMDGNIIMEGHETCSSNTKKLTVEPVFWNSDQTNYDPVLHFECSEQNSLPPQPGKSSTKSIDKAGQIFKMLPTVSDLEGNRTRTSSETSMDAAYLDKISELDSMMSESESSKSPYSSRSADLDGTTKVKQCTIFINKSEDDLKDATQKATVKYSHVNNQLLIDEEWKPITSSAPSACSVNMNEHLSFILDDDSETNEFKIPNSCFQNEKSAPVSFFCNSKKTFKDPKSEPSFFNMSAEELNLQNQLQSPWAVSSILENDNKNSSHSTKRKIESSLSSDSPLKSSKN</sequence>
<organism evidence="7 8">
    <name type="scientific">Geotrypetes seraphini</name>
    <name type="common">Gaboon caecilian</name>
    <name type="synonym">Caecilia seraphini</name>
    <dbReference type="NCBI Taxonomy" id="260995"/>
    <lineage>
        <taxon>Eukaryota</taxon>
        <taxon>Metazoa</taxon>
        <taxon>Chordata</taxon>
        <taxon>Craniata</taxon>
        <taxon>Vertebrata</taxon>
        <taxon>Euteleostomi</taxon>
        <taxon>Amphibia</taxon>
        <taxon>Gymnophiona</taxon>
        <taxon>Geotrypetes</taxon>
    </lineage>
</organism>
<protein>
    <submittedName>
        <fullName evidence="8">ORC ubiquitin ligase 1 isoform X1</fullName>
    </submittedName>
</protein>
<keyword evidence="3" id="KW-0862">Zinc</keyword>
<dbReference type="InterPro" id="IPR001841">
    <property type="entry name" value="Znf_RING"/>
</dbReference>
<dbReference type="KEGG" id="gsh:117361890"/>
<dbReference type="Pfam" id="PF13639">
    <property type="entry name" value="zf-RING_2"/>
    <property type="match status" value="1"/>
</dbReference>
<feature type="compositionally biased region" description="Polar residues" evidence="5">
    <location>
        <begin position="266"/>
        <end position="288"/>
    </location>
</feature>
<evidence type="ECO:0000256" key="1">
    <source>
        <dbReference type="ARBA" id="ARBA00022723"/>
    </source>
</evidence>
<feature type="region of interest" description="Disordered" evidence="5">
    <location>
        <begin position="257"/>
        <end position="288"/>
    </location>
</feature>
<dbReference type="GO" id="GO:0006513">
    <property type="term" value="P:protein monoubiquitination"/>
    <property type="evidence" value="ECO:0007669"/>
    <property type="project" value="InterPro"/>
</dbReference>
<keyword evidence="2" id="KW-0863">Zinc-finger</keyword>
<dbReference type="CTD" id="79596"/>
<keyword evidence="1" id="KW-0479">Metal-binding</keyword>
<dbReference type="GeneID" id="117361890"/>
<dbReference type="RefSeq" id="XP_033803331.1">
    <property type="nucleotide sequence ID" value="XM_033947440.1"/>
</dbReference>
<dbReference type="Proteomes" id="UP000515159">
    <property type="component" value="Chromosome 6"/>
</dbReference>
<feature type="coiled-coil region" evidence="4">
    <location>
        <begin position="91"/>
        <end position="125"/>
    </location>
</feature>
<evidence type="ECO:0000313" key="8">
    <source>
        <dbReference type="RefSeq" id="XP_033803331.1"/>
    </source>
</evidence>
<feature type="domain" description="RING-type" evidence="6">
    <location>
        <begin position="31"/>
        <end position="58"/>
    </location>
</feature>
<evidence type="ECO:0000256" key="4">
    <source>
        <dbReference type="SAM" id="Coils"/>
    </source>
</evidence>
<keyword evidence="8" id="KW-0436">Ligase</keyword>
<dbReference type="Gene3D" id="3.30.40.10">
    <property type="entry name" value="Zinc/RING finger domain, C3HC4 (zinc finger)"/>
    <property type="match status" value="1"/>
</dbReference>
<evidence type="ECO:0000313" key="7">
    <source>
        <dbReference type="Proteomes" id="UP000515159"/>
    </source>
</evidence>
<keyword evidence="7" id="KW-1185">Reference proteome</keyword>
<dbReference type="GO" id="GO:0004842">
    <property type="term" value="F:ubiquitin-protein transferase activity"/>
    <property type="evidence" value="ECO:0007669"/>
    <property type="project" value="InterPro"/>
</dbReference>
<feature type="region of interest" description="Disordered" evidence="5">
    <location>
        <begin position="300"/>
        <end position="345"/>
    </location>
</feature>
<dbReference type="GO" id="GO:0016874">
    <property type="term" value="F:ligase activity"/>
    <property type="evidence" value="ECO:0007669"/>
    <property type="project" value="UniProtKB-KW"/>
</dbReference>
<dbReference type="OrthoDB" id="6105938at2759"/>
<dbReference type="SUPFAM" id="SSF57850">
    <property type="entry name" value="RING/U-box"/>
    <property type="match status" value="1"/>
</dbReference>
<evidence type="ECO:0000256" key="2">
    <source>
        <dbReference type="ARBA" id="ARBA00022771"/>
    </source>
</evidence>
<evidence type="ECO:0000256" key="3">
    <source>
        <dbReference type="ARBA" id="ARBA00022833"/>
    </source>
</evidence>
<dbReference type="FunCoup" id="A0A6P8RJD2">
    <property type="interactions" value="1021"/>
</dbReference>
<dbReference type="PANTHER" id="PTHR14609:SF1">
    <property type="entry name" value="ORC UBIQUITIN LIGASE 1"/>
    <property type="match status" value="1"/>
</dbReference>
<feature type="region of interest" description="Disordered" evidence="5">
    <location>
        <begin position="682"/>
        <end position="715"/>
    </location>
</feature>
<dbReference type="InParanoid" id="A0A6P8RJD2"/>